<dbReference type="HOGENOM" id="CLU_077618_2_0_11"/>
<feature type="transmembrane region" description="Helical" evidence="1">
    <location>
        <begin position="128"/>
        <end position="145"/>
    </location>
</feature>
<dbReference type="PATRIC" id="fig|161896.4.peg.2213"/>
<protein>
    <submittedName>
        <fullName evidence="3">VanZ like family protein</fullName>
    </submittedName>
</protein>
<reference evidence="3 4" key="1">
    <citation type="journal article" date="2015" name="Genome Announc.">
        <title>Complete Genome Sequence of Corynebacterium camporealensis DSM 44610, Isolated from the Milk of a Manchega Sheep with Subclinical Mastitis.</title>
        <authorList>
            <person name="Ruckert C."/>
            <person name="Albersmeier A."/>
            <person name="Winkler A."/>
            <person name="Tauch A."/>
        </authorList>
    </citation>
    <scope>NUCLEOTIDE SEQUENCE [LARGE SCALE GENOMIC DNA]</scope>
    <source>
        <strain evidence="3 4">DSM 44610</strain>
    </source>
</reference>
<evidence type="ECO:0000256" key="1">
    <source>
        <dbReference type="SAM" id="Phobius"/>
    </source>
</evidence>
<dbReference type="AlphaFoldDB" id="A0A0F6R029"/>
<dbReference type="Pfam" id="PF04892">
    <property type="entry name" value="VanZ"/>
    <property type="match status" value="1"/>
</dbReference>
<dbReference type="KEGG" id="ccj:UL81_11345"/>
<dbReference type="PANTHER" id="PTHR36834:SF1">
    <property type="entry name" value="INTEGRAL MEMBRANE PROTEIN"/>
    <property type="match status" value="1"/>
</dbReference>
<feature type="transmembrane region" description="Helical" evidence="1">
    <location>
        <begin position="66"/>
        <end position="87"/>
    </location>
</feature>
<organism evidence="3 4">
    <name type="scientific">Corynebacterium camporealensis</name>
    <dbReference type="NCBI Taxonomy" id="161896"/>
    <lineage>
        <taxon>Bacteria</taxon>
        <taxon>Bacillati</taxon>
        <taxon>Actinomycetota</taxon>
        <taxon>Actinomycetes</taxon>
        <taxon>Mycobacteriales</taxon>
        <taxon>Corynebacteriaceae</taxon>
        <taxon>Corynebacterium</taxon>
    </lineage>
</organism>
<dbReference type="OrthoDB" id="4822551at2"/>
<evidence type="ECO:0000259" key="2">
    <source>
        <dbReference type="Pfam" id="PF04892"/>
    </source>
</evidence>
<dbReference type="EMBL" id="CP011311">
    <property type="protein sequence ID" value="AKE40198.1"/>
    <property type="molecule type" value="Genomic_DNA"/>
</dbReference>
<dbReference type="InterPro" id="IPR053150">
    <property type="entry name" value="Teicoplanin_resist-assoc"/>
</dbReference>
<keyword evidence="4" id="KW-1185">Reference proteome</keyword>
<dbReference type="PANTHER" id="PTHR36834">
    <property type="entry name" value="MEMBRANE PROTEIN-RELATED"/>
    <property type="match status" value="1"/>
</dbReference>
<accession>A0A0F6R029</accession>
<feature type="transmembrane region" description="Helical" evidence="1">
    <location>
        <begin position="157"/>
        <end position="177"/>
    </location>
</feature>
<proteinExistence type="predicted"/>
<feature type="domain" description="VanZ-like" evidence="2">
    <location>
        <begin position="17"/>
        <end position="141"/>
    </location>
</feature>
<sequence>MPQVNAPRRQAVVTSVLVLLMVLAATLAKPFMDIPGIIDGSAHAQRSLDLEMFNGFENPKVAYGPWLNTLGNVALFMPLGAALIALGQRMPRFRFGMGGTLLFALLLSLSIETAQYIFALGFTDLDDLVLNTLGALIGALWMSKLHTEQQRRVLRMLRWIAVVALVISAGGILWGAIA</sequence>
<evidence type="ECO:0000313" key="3">
    <source>
        <dbReference type="EMBL" id="AKE40198.1"/>
    </source>
</evidence>
<evidence type="ECO:0000313" key="4">
    <source>
        <dbReference type="Proteomes" id="UP000033566"/>
    </source>
</evidence>
<name>A0A0F6R029_9CORY</name>
<dbReference type="InterPro" id="IPR006976">
    <property type="entry name" value="VanZ-like"/>
</dbReference>
<keyword evidence="1" id="KW-0472">Membrane</keyword>
<keyword evidence="1" id="KW-1133">Transmembrane helix</keyword>
<gene>
    <name evidence="3" type="ORF">UL81_11345</name>
</gene>
<keyword evidence="1" id="KW-0812">Transmembrane</keyword>
<feature type="transmembrane region" description="Helical" evidence="1">
    <location>
        <begin position="99"/>
        <end position="122"/>
    </location>
</feature>
<dbReference type="Proteomes" id="UP000033566">
    <property type="component" value="Chromosome"/>
</dbReference>
<dbReference type="RefSeq" id="WP_035106169.1">
    <property type="nucleotide sequence ID" value="NZ_CP011311.1"/>
</dbReference>